<sequence length="63" mass="6585">MQSLKLPSQRWCGRDGGLREGIKGEPDSGSARSRAPGSGSSTGLTSGPVGDDMAFLGWRMGFK</sequence>
<name>A0ABD2ZFV8_9GENT</name>
<dbReference type="EMBL" id="JBJUIK010000010">
    <property type="protein sequence ID" value="KAL3516588.1"/>
    <property type="molecule type" value="Genomic_DNA"/>
</dbReference>
<dbReference type="AlphaFoldDB" id="A0ABD2ZFV8"/>
<organism evidence="2 3">
    <name type="scientific">Cinchona calisaya</name>
    <dbReference type="NCBI Taxonomy" id="153742"/>
    <lineage>
        <taxon>Eukaryota</taxon>
        <taxon>Viridiplantae</taxon>
        <taxon>Streptophyta</taxon>
        <taxon>Embryophyta</taxon>
        <taxon>Tracheophyta</taxon>
        <taxon>Spermatophyta</taxon>
        <taxon>Magnoliopsida</taxon>
        <taxon>eudicotyledons</taxon>
        <taxon>Gunneridae</taxon>
        <taxon>Pentapetalae</taxon>
        <taxon>asterids</taxon>
        <taxon>lamiids</taxon>
        <taxon>Gentianales</taxon>
        <taxon>Rubiaceae</taxon>
        <taxon>Cinchonoideae</taxon>
        <taxon>Cinchoneae</taxon>
        <taxon>Cinchona</taxon>
    </lineage>
</organism>
<feature type="compositionally biased region" description="Low complexity" evidence="1">
    <location>
        <begin position="28"/>
        <end position="47"/>
    </location>
</feature>
<reference evidence="2 3" key="1">
    <citation type="submission" date="2024-11" db="EMBL/GenBank/DDBJ databases">
        <title>A near-complete genome assembly of Cinchona calisaya.</title>
        <authorList>
            <person name="Lian D.C."/>
            <person name="Zhao X.W."/>
            <person name="Wei L."/>
        </authorList>
    </citation>
    <scope>NUCLEOTIDE SEQUENCE [LARGE SCALE GENOMIC DNA]</scope>
    <source>
        <tissue evidence="2">Nenye</tissue>
    </source>
</reference>
<dbReference type="Proteomes" id="UP001630127">
    <property type="component" value="Unassembled WGS sequence"/>
</dbReference>
<evidence type="ECO:0000313" key="2">
    <source>
        <dbReference type="EMBL" id="KAL3516588.1"/>
    </source>
</evidence>
<gene>
    <name evidence="2" type="ORF">ACH5RR_023490</name>
</gene>
<proteinExistence type="predicted"/>
<evidence type="ECO:0000313" key="3">
    <source>
        <dbReference type="Proteomes" id="UP001630127"/>
    </source>
</evidence>
<comment type="caution">
    <text evidence="2">The sequence shown here is derived from an EMBL/GenBank/DDBJ whole genome shotgun (WGS) entry which is preliminary data.</text>
</comment>
<evidence type="ECO:0000256" key="1">
    <source>
        <dbReference type="SAM" id="MobiDB-lite"/>
    </source>
</evidence>
<feature type="region of interest" description="Disordered" evidence="1">
    <location>
        <begin position="1"/>
        <end position="51"/>
    </location>
</feature>
<feature type="non-terminal residue" evidence="2">
    <location>
        <position position="63"/>
    </location>
</feature>
<keyword evidence="3" id="KW-1185">Reference proteome</keyword>
<feature type="compositionally biased region" description="Basic and acidic residues" evidence="1">
    <location>
        <begin position="12"/>
        <end position="26"/>
    </location>
</feature>
<accession>A0ABD2ZFV8</accession>
<protein>
    <submittedName>
        <fullName evidence="2">Uncharacterized protein</fullName>
    </submittedName>
</protein>